<keyword evidence="9 14" id="KW-0863">Zinc-finger</keyword>
<feature type="domain" description="RING-type" evidence="17">
    <location>
        <begin position="769"/>
        <end position="811"/>
    </location>
</feature>
<comment type="caution">
    <text evidence="18">The sequence shown here is derived from an EMBL/GenBank/DDBJ whole genome shotgun (WGS) entry which is preliminary data.</text>
</comment>
<dbReference type="RefSeq" id="XP_067923175.1">
    <property type="nucleotide sequence ID" value="XM_068064850.1"/>
</dbReference>
<dbReference type="Proteomes" id="UP000221165">
    <property type="component" value="Unassembled WGS sequence"/>
</dbReference>
<reference evidence="18 19" key="1">
    <citation type="journal article" date="2017" name="Int. J. Parasitol.">
        <title>The genome of the protozoan parasite Cystoisospora suis and a reverse vaccinology approach to identify vaccine candidates.</title>
        <authorList>
            <person name="Palmieri N."/>
            <person name="Shrestha A."/>
            <person name="Ruttkowski B."/>
            <person name="Beck T."/>
            <person name="Vogl C."/>
            <person name="Tomley F."/>
            <person name="Blake D.P."/>
            <person name="Joachim A."/>
        </authorList>
    </citation>
    <scope>NUCLEOTIDE SEQUENCE [LARGE SCALE GENOMIC DNA]</scope>
    <source>
        <strain evidence="18 19">Wien I</strain>
    </source>
</reference>
<evidence type="ECO:0000256" key="2">
    <source>
        <dbReference type="ARBA" id="ARBA00004127"/>
    </source>
</evidence>
<protein>
    <recommendedName>
        <fullName evidence="4">RING-type E3 ubiquitin transferase</fullName>
        <ecNumber evidence="4">2.3.2.27</ecNumber>
    </recommendedName>
</protein>
<gene>
    <name evidence="18" type="ORF">CSUI_004665</name>
</gene>
<keyword evidence="10" id="KW-0833">Ubl conjugation pathway</keyword>
<feature type="compositionally biased region" description="Low complexity" evidence="15">
    <location>
        <begin position="436"/>
        <end position="451"/>
    </location>
</feature>
<evidence type="ECO:0000256" key="6">
    <source>
        <dbReference type="ARBA" id="ARBA00022692"/>
    </source>
</evidence>
<dbReference type="AlphaFoldDB" id="A0A2C6L0P2"/>
<feature type="transmembrane region" description="Helical" evidence="16">
    <location>
        <begin position="618"/>
        <end position="641"/>
    </location>
</feature>
<dbReference type="GeneID" id="94428061"/>
<evidence type="ECO:0000256" key="14">
    <source>
        <dbReference type="PROSITE-ProRule" id="PRU00175"/>
    </source>
</evidence>
<keyword evidence="6 16" id="KW-0812">Transmembrane</keyword>
<keyword evidence="8" id="KW-0732">Signal</keyword>
<evidence type="ECO:0000256" key="1">
    <source>
        <dbReference type="ARBA" id="ARBA00000900"/>
    </source>
</evidence>
<evidence type="ECO:0000256" key="10">
    <source>
        <dbReference type="ARBA" id="ARBA00022786"/>
    </source>
</evidence>
<evidence type="ECO:0000256" key="16">
    <source>
        <dbReference type="SAM" id="Phobius"/>
    </source>
</evidence>
<organism evidence="18 19">
    <name type="scientific">Cystoisospora suis</name>
    <dbReference type="NCBI Taxonomy" id="483139"/>
    <lineage>
        <taxon>Eukaryota</taxon>
        <taxon>Sar</taxon>
        <taxon>Alveolata</taxon>
        <taxon>Apicomplexa</taxon>
        <taxon>Conoidasida</taxon>
        <taxon>Coccidia</taxon>
        <taxon>Eucoccidiorida</taxon>
        <taxon>Eimeriorina</taxon>
        <taxon>Sarcocystidae</taxon>
        <taxon>Cystoisospora</taxon>
    </lineage>
</organism>
<evidence type="ECO:0000256" key="4">
    <source>
        <dbReference type="ARBA" id="ARBA00012483"/>
    </source>
</evidence>
<dbReference type="InterPro" id="IPR021319">
    <property type="entry name" value="DUF2921"/>
</dbReference>
<evidence type="ECO:0000313" key="19">
    <source>
        <dbReference type="Proteomes" id="UP000221165"/>
    </source>
</evidence>
<evidence type="ECO:0000256" key="7">
    <source>
        <dbReference type="ARBA" id="ARBA00022723"/>
    </source>
</evidence>
<sequence length="830" mass="91353">MGQQGRVLLWKHSAQLAPRRVRGSDLSTFGTFLTAVRSCVCSNGLSVTRMHLPFQNGRGRGGGFPYPYPPARGSDAGPEGVSSREWTLRSSPPVQHAAAVREGAGPSSAACVAFALSVFLLLFLFNLDTIIDILTPPPSSSPNRGSGGELGPGGLASSSESAGTLPLYYQTNKQREHALAQVGMDRLKRYSLQFKSEFFFFVFDPDAPGAAVIKTASLKNGISAGHRGLMPPFPYSTVPLSLLASGPATVQLYTTRTIFQSLRMALLRIHFDVSSVLASLCSVRFPYNVFDFLSRPFRDRDLYLTGVDLRDLRKADFQGFSPLLDLPVVRGLHVSRGSPDTAWCSYSASLHLNFEPGLGKSARETDEAAMAVLSQKAVQGSDIAAPPMEPFLFGRTRRLHSTGASAARDLTSARAHSLFSYSAPEGDFHQGTSPHTGLLGTTPTESPGGTSAIDKELLSLEEEQDEDTTHADVVGEILSSDCGFYVFFRGWEVDYIALASHITSLTLIFNVKTLLEMRLFWKQMQHTEGAGGLGSATSQALLQRVSVVGLAWHVALDVFEAIAILRVAMHLQLMMAYFAILIMFKSILFGAMEVRYLMSVWNARQERDSPDMDIMRRALGLLYKNFFGLLVVLVLFVYYVFPAFPPLCVPLYFVWLPQIAWDVWKAQRNSMDGQFVIGISLCRLVFPTYLFGCPVSLFQSSFHGVKLPNYPVLVVVIIIMIVQVALMQAQRRFGSRFFVPLDLLPHVYNYHRPLPSSLADDPEAGLPECAICMNPVDTKSKHRSVTPCDHLFHDKCLQQWMEIKMECPNCRGKSACPCPLGGTVLVACQL</sequence>
<evidence type="ECO:0000256" key="13">
    <source>
        <dbReference type="ARBA" id="ARBA00023136"/>
    </source>
</evidence>
<keyword evidence="13 16" id="KW-0472">Membrane</keyword>
<dbReference type="PROSITE" id="PS50089">
    <property type="entry name" value="ZF_RING_2"/>
    <property type="match status" value="1"/>
</dbReference>
<dbReference type="SUPFAM" id="SSF57850">
    <property type="entry name" value="RING/U-box"/>
    <property type="match status" value="1"/>
</dbReference>
<feature type="transmembrane region" description="Helical" evidence="16">
    <location>
        <begin position="676"/>
        <end position="698"/>
    </location>
</feature>
<evidence type="ECO:0000256" key="9">
    <source>
        <dbReference type="ARBA" id="ARBA00022771"/>
    </source>
</evidence>
<keyword evidence="11" id="KW-0862">Zinc</keyword>
<feature type="transmembrane region" description="Helical" evidence="16">
    <location>
        <begin position="710"/>
        <end position="727"/>
    </location>
</feature>
<dbReference type="GO" id="GO:0061630">
    <property type="term" value="F:ubiquitin protein ligase activity"/>
    <property type="evidence" value="ECO:0007669"/>
    <property type="project" value="UniProtKB-EC"/>
</dbReference>
<name>A0A2C6L0P2_9APIC</name>
<comment type="pathway">
    <text evidence="3">Protein modification; protein ubiquitination.</text>
</comment>
<evidence type="ECO:0000256" key="12">
    <source>
        <dbReference type="ARBA" id="ARBA00022989"/>
    </source>
</evidence>
<dbReference type="SMART" id="SM00184">
    <property type="entry name" value="RING"/>
    <property type="match status" value="1"/>
</dbReference>
<keyword evidence="19" id="KW-1185">Reference proteome</keyword>
<keyword evidence="5" id="KW-0808">Transferase</keyword>
<dbReference type="InterPro" id="IPR013083">
    <property type="entry name" value="Znf_RING/FYVE/PHD"/>
</dbReference>
<accession>A0A2C6L0P2</accession>
<evidence type="ECO:0000256" key="8">
    <source>
        <dbReference type="ARBA" id="ARBA00022729"/>
    </source>
</evidence>
<evidence type="ECO:0000259" key="17">
    <source>
        <dbReference type="PROSITE" id="PS50089"/>
    </source>
</evidence>
<feature type="transmembrane region" description="Helical" evidence="16">
    <location>
        <begin position="575"/>
        <end position="597"/>
    </location>
</feature>
<keyword evidence="7" id="KW-0479">Metal-binding</keyword>
<feature type="compositionally biased region" description="Gly residues" evidence="15">
    <location>
        <begin position="145"/>
        <end position="154"/>
    </location>
</feature>
<comment type="subcellular location">
    <subcellularLocation>
        <location evidence="2">Endomembrane system</location>
        <topology evidence="2">Multi-pass membrane protein</topology>
    </subcellularLocation>
</comment>
<evidence type="ECO:0000256" key="11">
    <source>
        <dbReference type="ARBA" id="ARBA00022833"/>
    </source>
</evidence>
<dbReference type="Pfam" id="PF13639">
    <property type="entry name" value="zf-RING_2"/>
    <property type="match status" value="1"/>
</dbReference>
<dbReference type="InterPro" id="IPR001841">
    <property type="entry name" value="Znf_RING"/>
</dbReference>
<evidence type="ECO:0000256" key="3">
    <source>
        <dbReference type="ARBA" id="ARBA00004906"/>
    </source>
</evidence>
<evidence type="ECO:0000313" key="18">
    <source>
        <dbReference type="EMBL" id="PHJ21493.1"/>
    </source>
</evidence>
<feature type="region of interest" description="Disordered" evidence="15">
    <location>
        <begin position="136"/>
        <end position="159"/>
    </location>
</feature>
<dbReference type="InterPro" id="IPR050731">
    <property type="entry name" value="HRD1_E3_ubiq-ligases"/>
</dbReference>
<dbReference type="GO" id="GO:0012505">
    <property type="term" value="C:endomembrane system"/>
    <property type="evidence" value="ECO:0007669"/>
    <property type="project" value="UniProtKB-SubCell"/>
</dbReference>
<dbReference type="PANTHER" id="PTHR22763:SF162">
    <property type="entry name" value="TRANSMEMBRANE E3 UBIQUITIN-PROTEIN LIGASE 1"/>
    <property type="match status" value="1"/>
</dbReference>
<dbReference type="EMBL" id="MIGC01002211">
    <property type="protein sequence ID" value="PHJ21493.1"/>
    <property type="molecule type" value="Genomic_DNA"/>
</dbReference>
<keyword evidence="12 16" id="KW-1133">Transmembrane helix</keyword>
<comment type="catalytic activity">
    <reaction evidence="1">
        <text>S-ubiquitinyl-[E2 ubiquitin-conjugating enzyme]-L-cysteine + [acceptor protein]-L-lysine = [E2 ubiquitin-conjugating enzyme]-L-cysteine + N(6)-ubiquitinyl-[acceptor protein]-L-lysine.</text>
        <dbReference type="EC" id="2.3.2.27"/>
    </reaction>
</comment>
<dbReference type="Pfam" id="PF11145">
    <property type="entry name" value="DUF2921"/>
    <property type="match status" value="1"/>
</dbReference>
<dbReference type="Gene3D" id="3.30.40.10">
    <property type="entry name" value="Zinc/RING finger domain, C3HC4 (zinc finger)"/>
    <property type="match status" value="1"/>
</dbReference>
<dbReference type="VEuPathDB" id="ToxoDB:CSUI_004665"/>
<proteinExistence type="predicted"/>
<evidence type="ECO:0000256" key="15">
    <source>
        <dbReference type="SAM" id="MobiDB-lite"/>
    </source>
</evidence>
<dbReference type="GO" id="GO:0008270">
    <property type="term" value="F:zinc ion binding"/>
    <property type="evidence" value="ECO:0007669"/>
    <property type="project" value="UniProtKB-KW"/>
</dbReference>
<dbReference type="OrthoDB" id="9984778at2759"/>
<dbReference type="EC" id="2.3.2.27" evidence="4"/>
<evidence type="ECO:0000256" key="5">
    <source>
        <dbReference type="ARBA" id="ARBA00022679"/>
    </source>
</evidence>
<feature type="region of interest" description="Disordered" evidence="15">
    <location>
        <begin position="430"/>
        <end position="451"/>
    </location>
</feature>
<dbReference type="PANTHER" id="PTHR22763">
    <property type="entry name" value="RING ZINC FINGER PROTEIN"/>
    <property type="match status" value="1"/>
</dbReference>
<dbReference type="GO" id="GO:0043161">
    <property type="term" value="P:proteasome-mediated ubiquitin-dependent protein catabolic process"/>
    <property type="evidence" value="ECO:0007669"/>
    <property type="project" value="TreeGrafter"/>
</dbReference>